<evidence type="ECO:0000313" key="3">
    <source>
        <dbReference type="Proteomes" id="UP000199221"/>
    </source>
</evidence>
<dbReference type="InterPro" id="IPR038743">
    <property type="entry name" value="YjgH-like"/>
</dbReference>
<dbReference type="SUPFAM" id="SSF55298">
    <property type="entry name" value="YjgF-like"/>
    <property type="match status" value="1"/>
</dbReference>
<organism evidence="2 3">
    <name type="scientific">Pseudomonas soli</name>
    <dbReference type="NCBI Taxonomy" id="1306993"/>
    <lineage>
        <taxon>Bacteria</taxon>
        <taxon>Pseudomonadati</taxon>
        <taxon>Pseudomonadota</taxon>
        <taxon>Gammaproteobacteria</taxon>
        <taxon>Pseudomonadales</taxon>
        <taxon>Pseudomonadaceae</taxon>
        <taxon>Pseudomonas</taxon>
    </lineage>
</organism>
<keyword evidence="4" id="KW-1185">Reference proteome</keyword>
<name>A0A1H9JH18_9PSED</name>
<dbReference type="RefSeq" id="WP_094011128.1">
    <property type="nucleotide sequence ID" value="NZ_CP128543.1"/>
</dbReference>
<dbReference type="AlphaFoldDB" id="A0A1H9JH18"/>
<dbReference type="Proteomes" id="UP000199221">
    <property type="component" value="Unassembled WGS sequence"/>
</dbReference>
<proteinExistence type="predicted"/>
<evidence type="ECO:0000313" key="1">
    <source>
        <dbReference type="EMBL" id="MEE1879201.1"/>
    </source>
</evidence>
<dbReference type="EMBL" id="JAZDQQ010000002">
    <property type="protein sequence ID" value="MEE1879201.1"/>
    <property type="molecule type" value="Genomic_DNA"/>
</dbReference>
<dbReference type="CDD" id="cd02198">
    <property type="entry name" value="YjgH_like"/>
    <property type="match status" value="1"/>
</dbReference>
<sequence length="138" mass="14842">MNAKPLKRQAINPAATQAYYDNFHFSQATRVGDLIWVSGQVGVDAAMQPAQGIVEQSHLAFQSLKLVLETAGASLADVVELTTFHTHLQADMAAFAQVKDVYFPARYPSWTAVGISQLALEPLRVEIRAVAVAGCGDA</sequence>
<evidence type="ECO:0000313" key="2">
    <source>
        <dbReference type="EMBL" id="SEQ86110.1"/>
    </source>
</evidence>
<dbReference type="Gene3D" id="3.30.1330.40">
    <property type="entry name" value="RutC-like"/>
    <property type="match status" value="1"/>
</dbReference>
<dbReference type="PANTHER" id="PTHR11803">
    <property type="entry name" value="2-IMINOBUTANOATE/2-IMINOPROPANOATE DEAMINASE RIDA"/>
    <property type="match status" value="1"/>
</dbReference>
<dbReference type="InterPro" id="IPR035959">
    <property type="entry name" value="RutC-like_sf"/>
</dbReference>
<accession>A0A1H9JH18</accession>
<reference evidence="1 4" key="2">
    <citation type="submission" date="2024-01" db="EMBL/GenBank/DDBJ databases">
        <title>Unpublished Manusciprt.</title>
        <authorList>
            <person name="Duman M."/>
            <person name="Valdes E.G."/>
            <person name="Ajmi N."/>
            <person name="Altun S."/>
            <person name="Saticioglu I.B."/>
        </authorList>
    </citation>
    <scope>NUCLEOTIDE SEQUENCE [LARGE SCALE GENOMIC DNA]</scope>
    <source>
        <strain evidence="1 4">139P</strain>
    </source>
</reference>
<evidence type="ECO:0000313" key="4">
    <source>
        <dbReference type="Proteomes" id="UP001329505"/>
    </source>
</evidence>
<dbReference type="InterPro" id="IPR006175">
    <property type="entry name" value="YjgF/YER057c/UK114"/>
</dbReference>
<dbReference type="Pfam" id="PF01042">
    <property type="entry name" value="Ribonuc_L-PSP"/>
    <property type="match status" value="1"/>
</dbReference>
<dbReference type="GO" id="GO:0019239">
    <property type="term" value="F:deaminase activity"/>
    <property type="evidence" value="ECO:0007669"/>
    <property type="project" value="TreeGrafter"/>
</dbReference>
<protein>
    <submittedName>
        <fullName evidence="2">Enamine deaminase RidA, house cleaning of reactive enamine intermediates, YjgF/YER057c/UK114 family</fullName>
    </submittedName>
    <submittedName>
        <fullName evidence="1">RidA family protein</fullName>
    </submittedName>
</protein>
<dbReference type="PANTHER" id="PTHR11803:SF44">
    <property type="entry name" value="RUTC FAMILY PROTEIN YJGH"/>
    <property type="match status" value="1"/>
</dbReference>
<reference evidence="2 3" key="1">
    <citation type="submission" date="2016-10" db="EMBL/GenBank/DDBJ databases">
        <authorList>
            <person name="de Groot N.N."/>
        </authorList>
    </citation>
    <scope>NUCLEOTIDE SEQUENCE [LARGE SCALE GENOMIC DNA]</scope>
    <source>
        <strain evidence="2 3">LMG 27941</strain>
    </source>
</reference>
<dbReference type="GO" id="GO:0005829">
    <property type="term" value="C:cytosol"/>
    <property type="evidence" value="ECO:0007669"/>
    <property type="project" value="TreeGrafter"/>
</dbReference>
<dbReference type="GeneID" id="93677518"/>
<dbReference type="Proteomes" id="UP001329505">
    <property type="component" value="Unassembled WGS sequence"/>
</dbReference>
<gene>
    <name evidence="2" type="ORF">SAMN05216230_104105</name>
    <name evidence="1" type="ORF">V0R55_03430</name>
</gene>
<dbReference type="EMBL" id="FOEQ01000004">
    <property type="protein sequence ID" value="SEQ86110.1"/>
    <property type="molecule type" value="Genomic_DNA"/>
</dbReference>